<feature type="compositionally biased region" description="Basic residues" evidence="1">
    <location>
        <begin position="176"/>
        <end position="185"/>
    </location>
</feature>
<feature type="compositionally biased region" description="Polar residues" evidence="1">
    <location>
        <begin position="723"/>
        <end position="735"/>
    </location>
</feature>
<gene>
    <name evidence="2" type="ORF">RRG08_022483</name>
</gene>
<feature type="compositionally biased region" description="Polar residues" evidence="1">
    <location>
        <begin position="255"/>
        <end position="269"/>
    </location>
</feature>
<feature type="compositionally biased region" description="Polar residues" evidence="1">
    <location>
        <begin position="1207"/>
        <end position="1218"/>
    </location>
</feature>
<feature type="region of interest" description="Disordered" evidence="1">
    <location>
        <begin position="1228"/>
        <end position="1247"/>
    </location>
</feature>
<feature type="compositionally biased region" description="Basic and acidic residues" evidence="1">
    <location>
        <begin position="1387"/>
        <end position="1400"/>
    </location>
</feature>
<feature type="compositionally biased region" description="Basic and acidic residues" evidence="1">
    <location>
        <begin position="713"/>
        <end position="722"/>
    </location>
</feature>
<feature type="region of interest" description="Disordered" evidence="1">
    <location>
        <begin position="1017"/>
        <end position="1070"/>
    </location>
</feature>
<feature type="compositionally biased region" description="Basic and acidic residues" evidence="1">
    <location>
        <begin position="1191"/>
        <end position="1206"/>
    </location>
</feature>
<feature type="compositionally biased region" description="Basic and acidic residues" evidence="1">
    <location>
        <begin position="150"/>
        <end position="163"/>
    </location>
</feature>
<dbReference type="EMBL" id="JAWDGP010004927">
    <property type="protein sequence ID" value="KAK3761079.1"/>
    <property type="molecule type" value="Genomic_DNA"/>
</dbReference>
<protein>
    <submittedName>
        <fullName evidence="2">Uncharacterized protein</fullName>
    </submittedName>
</protein>
<organism evidence="2 3">
    <name type="scientific">Elysia crispata</name>
    <name type="common">lettuce slug</name>
    <dbReference type="NCBI Taxonomy" id="231223"/>
    <lineage>
        <taxon>Eukaryota</taxon>
        <taxon>Metazoa</taxon>
        <taxon>Spiralia</taxon>
        <taxon>Lophotrochozoa</taxon>
        <taxon>Mollusca</taxon>
        <taxon>Gastropoda</taxon>
        <taxon>Heterobranchia</taxon>
        <taxon>Euthyneura</taxon>
        <taxon>Panpulmonata</taxon>
        <taxon>Sacoglossa</taxon>
        <taxon>Placobranchoidea</taxon>
        <taxon>Plakobranchidae</taxon>
        <taxon>Elysia</taxon>
    </lineage>
</organism>
<feature type="region of interest" description="Disordered" evidence="1">
    <location>
        <begin position="1191"/>
        <end position="1223"/>
    </location>
</feature>
<feature type="compositionally biased region" description="Polar residues" evidence="1">
    <location>
        <begin position="1232"/>
        <end position="1241"/>
    </location>
</feature>
<feature type="region of interest" description="Disordered" evidence="1">
    <location>
        <begin position="1387"/>
        <end position="1406"/>
    </location>
</feature>
<name>A0AAE0Z1F9_9GAST</name>
<sequence>MALFETCSDDGRTSLTEREKFSCKVCGKIKPFFNVQSGEGESNEDHLRPPGQGEKGQQTSALICQCYEETCFQRFKKFVGFSPKRDKEKLRENFLDRARLSHGPKTYERGLKASFKIASIYEEKSEPTVAEENRHDPSELAIYSGFPVSDNRESRQNDGKADVDIDDQSVVSRESRGKKKKRKQRSLTSKYLSLESFSDAAFNRAQLKKIKKETPNLSIPLSTATVFHNYRSRIHYIPHVDHFKILKKKKKVKSRSTTPTKQLSSRTMQQSAVDCGINNNSAGSGGIDLKSMCFDGLGANWSSSHSVTYSSLGRFEPRPRELRRPPAVCLSRSSPPTDRDHRQSFDRSAVSSAVCCLIAADRPLLGSKLRSSSEPCRSRNIRAMADKRRALNWSSSSVPQPMVMSCVWQPHRKTSKGNNKGQPMSGRCDELSNCHRCHVSGKPRGQRSVSSSLFLSKTVGSRVFANCGRSGCPLTDLNSSLKTKTGFNKPSIRWKTSASGSRCGRKKRGINSTPVYCQLASPLRYRKKPSDQKESTSIWDTIERVNVKSNHRRSCPPICIGTSLPVFPNSQKRFRPILSRDAIPIYGLDFTQSSNSDKPLATSACKHCKTPIELNSSANTKKCKCEFVLAPTCVRRKGPRSTVTEYLSTIDHPKPRPRPTPAVSKHSRGALAESQEEKLKETSGRNKGKDKISKMKKKVSLKPAPGVQTGGEDAQRISDESQPKVTTKANPSLQPDQGEPTDGNNNYGPDISASLALSQPLRYRFNEQSAYTSSPRVSRVPAYSYNSYMNSGYARVNASPYFASYGMRTLNSNDSYTSPGNVGYLKTAHEIRRFVRDHYEQRRLLLDRAPTYSNANLNAWRSGSLDGYVAQFQSWSPTVNMKVQLESPEKPQRKRQEIVQNKKKEDRKNMKIKSQRKSLNQKAMRVVSEPSRPGMGGRLHPYFPRKSFVEGENLIGILNLENLKAEKSFNKSISKTKSVENPKAEITDVAKSFSDVIHHVKETELNVIEKAPNAALITVGDDPPNNCSETRDVDEAQRSYEQSEETKQVSVESHQKHDLDEEKSNSSEMKRASEIFNRKESSVDCEYPDPHTSVANTARIGESRGGFLKILLPDSSASSASHTITKSMAVPTMASYFPNPPELHSLLNTKDRASCEQKFSLPNAGTSSPIPIFQNLMERFNETVQILVRTKDDDKEAVEANERNVERTPSSTAPSLNVTDGARESTAVANEPMTTWSSGNKSKNKAAPSCEATSNCVSWSDLAHVSRADVNQQLSAASGTSITAQTLGADPSAHYVVPVQEVAVSCDRMPNAASKASNFQMEVEICTTRECVYMEKPADEVLESLKQIVPGSDRTLDNVLETTHDPCILTVKRDHETYVINPSSKKCSSEKEVGQGEELARNNPLLPRPIKSHSYATFMRPNYKPLGVDSTDKPLYADGNSMGSSVDLAMDNPNSMMTADILGAITGTQSMFRKVRGHVSDGNRIRSAKSRFLRTVRGESMTDIPLTVASAAQEPAPLSVILCRSLDNAASSHRQKVLMPAGSLTEAMKKFISLHGTPVYIDTQPFYSSAFKGSRVLHCAHEEKG</sequence>
<feature type="region of interest" description="Disordered" evidence="1">
    <location>
        <begin position="248"/>
        <end position="269"/>
    </location>
</feature>
<proteinExistence type="predicted"/>
<accession>A0AAE0Z1F9</accession>
<reference evidence="2" key="1">
    <citation type="journal article" date="2023" name="G3 (Bethesda)">
        <title>A reference genome for the long-term kleptoplast-retaining sea slug Elysia crispata morphotype clarki.</title>
        <authorList>
            <person name="Eastman K.E."/>
            <person name="Pendleton A.L."/>
            <person name="Shaikh M.A."/>
            <person name="Suttiyut T."/>
            <person name="Ogas R."/>
            <person name="Tomko P."/>
            <person name="Gavelis G."/>
            <person name="Widhalm J.R."/>
            <person name="Wisecaver J.H."/>
        </authorList>
    </citation>
    <scope>NUCLEOTIDE SEQUENCE</scope>
    <source>
        <strain evidence="2">ECLA1</strain>
    </source>
</reference>
<feature type="compositionally biased region" description="Basic and acidic residues" evidence="1">
    <location>
        <begin position="1053"/>
        <end position="1070"/>
    </location>
</feature>
<feature type="compositionally biased region" description="Basic and acidic residues" evidence="1">
    <location>
        <begin position="887"/>
        <end position="909"/>
    </location>
</feature>
<evidence type="ECO:0000313" key="3">
    <source>
        <dbReference type="Proteomes" id="UP001283361"/>
    </source>
</evidence>
<feature type="compositionally biased region" description="Basic and acidic residues" evidence="1">
    <location>
        <begin position="675"/>
        <end position="693"/>
    </location>
</feature>
<evidence type="ECO:0000256" key="1">
    <source>
        <dbReference type="SAM" id="MobiDB-lite"/>
    </source>
</evidence>
<evidence type="ECO:0000313" key="2">
    <source>
        <dbReference type="EMBL" id="KAK3761079.1"/>
    </source>
</evidence>
<feature type="region of interest" description="Disordered" evidence="1">
    <location>
        <begin position="125"/>
        <end position="185"/>
    </location>
</feature>
<feature type="region of interest" description="Disordered" evidence="1">
    <location>
        <begin position="646"/>
        <end position="752"/>
    </location>
</feature>
<feature type="region of interest" description="Disordered" evidence="1">
    <location>
        <begin position="37"/>
        <end position="56"/>
    </location>
</feature>
<comment type="caution">
    <text evidence="2">The sequence shown here is derived from an EMBL/GenBank/DDBJ whole genome shotgun (WGS) entry which is preliminary data.</text>
</comment>
<dbReference type="Proteomes" id="UP001283361">
    <property type="component" value="Unassembled WGS sequence"/>
</dbReference>
<feature type="compositionally biased region" description="Basic and acidic residues" evidence="1">
    <location>
        <begin position="1029"/>
        <end position="1038"/>
    </location>
</feature>
<feature type="region of interest" description="Disordered" evidence="1">
    <location>
        <begin position="885"/>
        <end position="939"/>
    </location>
</feature>
<keyword evidence="3" id="KW-1185">Reference proteome</keyword>
<feature type="compositionally biased region" description="Basic and acidic residues" evidence="1">
    <location>
        <begin position="125"/>
        <end position="138"/>
    </location>
</feature>